<protein>
    <submittedName>
        <fullName evidence="1">Uncharacterized protein</fullName>
    </submittedName>
</protein>
<dbReference type="Proteomes" id="UP000239711">
    <property type="component" value="Unassembled WGS sequence"/>
</dbReference>
<dbReference type="AlphaFoldDB" id="A0A2S9IVH9"/>
<proteinExistence type="predicted"/>
<sequence length="181" mass="21729">MKTLDKITNQNFPLPWVDLDSYMESKGDKIEIYLIEKRNLVEGLILMFYTLFRTGKSNIKVYMPSWWDYCLDTWDIKNDRYDYELEGKSIETKDYLLMLKESSIELGYSGICSCNDWDKFLSITLTCIVTHKAPYSPIFYDEENDFFFYFHHTGSMGFYYKTRNEVVEKILNISKREYDVR</sequence>
<gene>
    <name evidence="1" type="ORF">C5745_19350</name>
</gene>
<dbReference type="EMBL" id="PVBQ01000027">
    <property type="protein sequence ID" value="PRD44536.1"/>
    <property type="molecule type" value="Genomic_DNA"/>
</dbReference>
<keyword evidence="2" id="KW-1185">Reference proteome</keyword>
<dbReference type="OrthoDB" id="796452at2"/>
<evidence type="ECO:0000313" key="1">
    <source>
        <dbReference type="EMBL" id="PRD44536.1"/>
    </source>
</evidence>
<organism evidence="1 2">
    <name type="scientific">Sphingobacterium haloxyli</name>
    <dbReference type="NCBI Taxonomy" id="2100533"/>
    <lineage>
        <taxon>Bacteria</taxon>
        <taxon>Pseudomonadati</taxon>
        <taxon>Bacteroidota</taxon>
        <taxon>Sphingobacteriia</taxon>
        <taxon>Sphingobacteriales</taxon>
        <taxon>Sphingobacteriaceae</taxon>
        <taxon>Sphingobacterium</taxon>
    </lineage>
</organism>
<dbReference type="RefSeq" id="WP_105718666.1">
    <property type="nucleotide sequence ID" value="NZ_PVBQ01000027.1"/>
</dbReference>
<reference evidence="1 2" key="1">
    <citation type="submission" date="2018-02" db="EMBL/GenBank/DDBJ databases">
        <title>The draft genome of Sphingobacterium sp. 5JN-11.</title>
        <authorList>
            <person name="Liu L."/>
            <person name="Li L."/>
            <person name="Liang L."/>
            <person name="Zhang X."/>
            <person name="Wang T."/>
        </authorList>
    </citation>
    <scope>NUCLEOTIDE SEQUENCE [LARGE SCALE GENOMIC DNA]</scope>
    <source>
        <strain evidence="1 2">5JN-11</strain>
    </source>
</reference>
<evidence type="ECO:0000313" key="2">
    <source>
        <dbReference type="Proteomes" id="UP000239711"/>
    </source>
</evidence>
<comment type="caution">
    <text evidence="1">The sequence shown here is derived from an EMBL/GenBank/DDBJ whole genome shotgun (WGS) entry which is preliminary data.</text>
</comment>
<accession>A0A2S9IVH9</accession>
<name>A0A2S9IVH9_9SPHI</name>